<proteinExistence type="predicted"/>
<keyword evidence="3" id="KW-1185">Reference proteome</keyword>
<feature type="transmembrane region" description="Helical" evidence="1">
    <location>
        <begin position="64"/>
        <end position="82"/>
    </location>
</feature>
<dbReference type="OrthoDB" id="5191668at2"/>
<feature type="transmembrane region" description="Helical" evidence="1">
    <location>
        <begin position="102"/>
        <end position="125"/>
    </location>
</feature>
<keyword evidence="1" id="KW-1133">Transmembrane helix</keyword>
<sequence>MSPQPPAPLSRACRAVVFATVCVVLATLGHALVSPDAVPPWAVLTGFGGTLAVAAALSGHERSLATILGGLLGGQFALHSLYTSASAPPGLLEHHPAAMPAAHHSSSTAMTLAHVAAAVLSAWWLRRGERAAWALARRLAARPLRLLLSVEPPAPAPRIPSVPVASSPRPRWRALRHQVVRRGPPIRSRALA</sequence>
<gene>
    <name evidence="2" type="ORF">ACRB68_37540</name>
</gene>
<evidence type="ECO:0000313" key="3">
    <source>
        <dbReference type="Proteomes" id="UP000487268"/>
    </source>
</evidence>
<dbReference type="Proteomes" id="UP000487268">
    <property type="component" value="Unassembled WGS sequence"/>
</dbReference>
<feature type="transmembrane region" description="Helical" evidence="1">
    <location>
        <begin position="38"/>
        <end position="57"/>
    </location>
</feature>
<organism evidence="2 3">
    <name type="scientific">Actinomadura macrotermitis</name>
    <dbReference type="NCBI Taxonomy" id="2585200"/>
    <lineage>
        <taxon>Bacteria</taxon>
        <taxon>Bacillati</taxon>
        <taxon>Actinomycetota</taxon>
        <taxon>Actinomycetes</taxon>
        <taxon>Streptosporangiales</taxon>
        <taxon>Thermomonosporaceae</taxon>
        <taxon>Actinomadura</taxon>
    </lineage>
</organism>
<feature type="transmembrane region" description="Helical" evidence="1">
    <location>
        <begin position="12"/>
        <end position="32"/>
    </location>
</feature>
<accession>A0A7K0BWX9</accession>
<evidence type="ECO:0000313" key="2">
    <source>
        <dbReference type="EMBL" id="MQY05677.1"/>
    </source>
</evidence>
<protein>
    <submittedName>
        <fullName evidence="2">Uncharacterized protein</fullName>
    </submittedName>
</protein>
<evidence type="ECO:0000256" key="1">
    <source>
        <dbReference type="SAM" id="Phobius"/>
    </source>
</evidence>
<dbReference type="EMBL" id="WEGH01000002">
    <property type="protein sequence ID" value="MQY05677.1"/>
    <property type="molecule type" value="Genomic_DNA"/>
</dbReference>
<reference evidence="2 3" key="1">
    <citation type="submission" date="2019-10" db="EMBL/GenBank/DDBJ databases">
        <title>Actinomadura rubteroloni sp. nov. and Actinomadura macrotermitis sp. nov., isolated from the gut of fungus growing-termite Macrotermes natalensis.</title>
        <authorList>
            <person name="Benndorf R."/>
            <person name="Martin K."/>
            <person name="Kuefner M."/>
            <person name="De Beer W."/>
            <person name="Kaster A.-K."/>
            <person name="Vollmers J."/>
            <person name="Poulsen M."/>
            <person name="Beemelmanns C."/>
        </authorList>
    </citation>
    <scope>NUCLEOTIDE SEQUENCE [LARGE SCALE GENOMIC DNA]</scope>
    <source>
        <strain evidence="2 3">RB68</strain>
    </source>
</reference>
<name>A0A7K0BWX9_9ACTN</name>
<dbReference type="AlphaFoldDB" id="A0A7K0BWX9"/>
<dbReference type="RefSeq" id="WP_153533843.1">
    <property type="nucleotide sequence ID" value="NZ_WEGH01000002.1"/>
</dbReference>
<keyword evidence="1" id="KW-0472">Membrane</keyword>
<keyword evidence="1" id="KW-0812">Transmembrane</keyword>
<comment type="caution">
    <text evidence="2">The sequence shown here is derived from an EMBL/GenBank/DDBJ whole genome shotgun (WGS) entry which is preliminary data.</text>
</comment>